<dbReference type="CDD" id="cd12913">
    <property type="entry name" value="PDC1_MCP_like"/>
    <property type="match status" value="1"/>
</dbReference>
<keyword evidence="4" id="KW-1133">Transmembrane helix</keyword>
<accession>A0A7V7UDB0</accession>
<dbReference type="InterPro" id="IPR003660">
    <property type="entry name" value="HAMP_dom"/>
</dbReference>
<evidence type="ECO:0000259" key="6">
    <source>
        <dbReference type="PROSITE" id="PS50885"/>
    </source>
</evidence>
<reference evidence="7 8" key="2">
    <citation type="submission" date="2020-02" db="EMBL/GenBank/DDBJ databases">
        <title>Candidatus Galacturonibacter soehngenii shows hetero-acetogenic catabolism of galacturonic acid but lacks a canonical carbon monoxide dehydrogenase/acetyl-CoA synthase complex.</title>
        <authorList>
            <person name="Diender M."/>
            <person name="Stouten G.R."/>
            <person name="Petersen J.F."/>
            <person name="Nielsen P.H."/>
            <person name="Dueholm M.S."/>
            <person name="Pronk J.T."/>
            <person name="Van Loosdrecht M.C.M."/>
        </authorList>
    </citation>
    <scope>NUCLEOTIDE SEQUENCE [LARGE SCALE GENOMIC DNA]</scope>
    <source>
        <strain evidence="7">GalUA</strain>
    </source>
</reference>
<dbReference type="Pfam" id="PF22673">
    <property type="entry name" value="MCP-like_PDC_1"/>
    <property type="match status" value="1"/>
</dbReference>
<evidence type="ECO:0000256" key="2">
    <source>
        <dbReference type="ARBA" id="ARBA00029447"/>
    </source>
</evidence>
<evidence type="ECO:0000256" key="4">
    <source>
        <dbReference type="SAM" id="Phobius"/>
    </source>
</evidence>
<dbReference type="Gene3D" id="1.10.287.950">
    <property type="entry name" value="Methyl-accepting chemotaxis protein"/>
    <property type="match status" value="1"/>
</dbReference>
<protein>
    <submittedName>
        <fullName evidence="7">Methyl-accepting chemotaxis protein</fullName>
    </submittedName>
</protein>
<dbReference type="Gene3D" id="3.30.450.20">
    <property type="entry name" value="PAS domain"/>
    <property type="match status" value="2"/>
</dbReference>
<dbReference type="Pfam" id="PF00015">
    <property type="entry name" value="MCPsignal"/>
    <property type="match status" value="1"/>
</dbReference>
<dbReference type="RefSeq" id="WP_151140819.1">
    <property type="nucleotide sequence ID" value="NZ_WAGX01000003.1"/>
</dbReference>
<dbReference type="InterPro" id="IPR029151">
    <property type="entry name" value="Sensor-like_sf"/>
</dbReference>
<feature type="transmembrane region" description="Helical" evidence="4">
    <location>
        <begin position="7"/>
        <end position="29"/>
    </location>
</feature>
<evidence type="ECO:0000313" key="7">
    <source>
        <dbReference type="EMBL" id="KAB1440417.1"/>
    </source>
</evidence>
<organism evidence="7 8">
    <name type="scientific">Candidatus Galacturonatibacter soehngenii</name>
    <dbReference type="NCBI Taxonomy" id="2307010"/>
    <lineage>
        <taxon>Bacteria</taxon>
        <taxon>Bacillati</taxon>
        <taxon>Bacillota</taxon>
        <taxon>Clostridia</taxon>
        <taxon>Lachnospirales</taxon>
        <taxon>Lachnospiraceae</taxon>
        <taxon>Candidatus Galacturonatibacter</taxon>
    </lineage>
</organism>
<evidence type="ECO:0000313" key="8">
    <source>
        <dbReference type="Proteomes" id="UP000461768"/>
    </source>
</evidence>
<dbReference type="CDD" id="cd12912">
    <property type="entry name" value="PDC2_MCP_like"/>
    <property type="match status" value="1"/>
</dbReference>
<dbReference type="PROSITE" id="PS50111">
    <property type="entry name" value="CHEMOTAXIS_TRANSDUC_2"/>
    <property type="match status" value="1"/>
</dbReference>
<dbReference type="Pfam" id="PF00672">
    <property type="entry name" value="HAMP"/>
    <property type="match status" value="1"/>
</dbReference>
<dbReference type="GO" id="GO:0004888">
    <property type="term" value="F:transmembrane signaling receptor activity"/>
    <property type="evidence" value="ECO:0007669"/>
    <property type="project" value="InterPro"/>
</dbReference>
<dbReference type="InterPro" id="IPR004090">
    <property type="entry name" value="Chemotax_Me-accpt_rcpt"/>
</dbReference>
<dbReference type="SUPFAM" id="SSF103190">
    <property type="entry name" value="Sensory domain-like"/>
    <property type="match status" value="1"/>
</dbReference>
<dbReference type="PANTHER" id="PTHR32089">
    <property type="entry name" value="METHYL-ACCEPTING CHEMOTAXIS PROTEIN MCPB"/>
    <property type="match status" value="1"/>
</dbReference>
<keyword evidence="4" id="KW-0812">Transmembrane</keyword>
<dbReference type="InterPro" id="IPR004089">
    <property type="entry name" value="MCPsignal_dom"/>
</dbReference>
<reference evidence="7 8" key="1">
    <citation type="submission" date="2019-09" db="EMBL/GenBank/DDBJ databases">
        <authorList>
            <person name="Valk L.C."/>
        </authorList>
    </citation>
    <scope>NUCLEOTIDE SEQUENCE [LARGE SCALE GENOMIC DNA]</scope>
    <source>
        <strain evidence="7">GalUA</strain>
    </source>
</reference>
<dbReference type="AlphaFoldDB" id="A0A7V7UDB0"/>
<comment type="similarity">
    <text evidence="2">Belongs to the methyl-accepting chemotaxis (MCP) protein family.</text>
</comment>
<dbReference type="PANTHER" id="PTHR32089:SF112">
    <property type="entry name" value="LYSOZYME-LIKE PROTEIN-RELATED"/>
    <property type="match status" value="1"/>
</dbReference>
<sequence>MFKSIKFKLLGFVIPVILISFTCLSIYSIQTSKDIVRKQIQSTMESELGGQIAIIKKELEEISQISESIADAIAATYQNSSLTEYESFLSNLIYNNDMILGSGIWFEPYIYDQSQKYIGPYIFKEGGKAKITYDYSNSEYDYFQYDWYTQSITTKETKITEPYFDEVSNLTMSSCSTPIITSDGTVIGIITVDIELTAIQEIVNNIKIGEGGTAFLLNSEGVYLASNDETKIMTVNMKDEENPYLAKIGNELLSKKSGNGEYSIDKEKYTLFYDTLEGYNWKLGITIPQKELFSSVNRMSTSLTIISTLSILICIVIISLVISSIVSGIIKINKSITLLAAGDFSKEPVKITSKDELGKMSKALAIMYENNKNIIKNITSSTTVMNESSMQLNKAVGELSSQFDQINSIMQNVNGDMMSTSAATEELNASVEEVNASVNVLAVETESSAEMAVEIENKAIEIQNSSRNSFEQAEKLVDVYEEKLSASIENANVVANIATLANVISSIAEQINLLSLNATIEAARAGEQGKGFAVVAGEIGKLATETTKAVEEIKNTIDQVTNAFNGLTINMKEILVFLTQTVTPDYNNFVGVAEQYGEDAKKFKALSQKVSEMSSNIELTVTEITSAIQNITESAQNTAQNGAEVSQAIQLVSDVVGNVADRSVEQENTAIELDEMVRQFKL</sequence>
<feature type="domain" description="Methyl-accepting transducer" evidence="5">
    <location>
        <begin position="395"/>
        <end position="646"/>
    </location>
</feature>
<feature type="domain" description="HAMP" evidence="6">
    <location>
        <begin position="323"/>
        <end position="376"/>
    </location>
</feature>
<dbReference type="SMART" id="SM00283">
    <property type="entry name" value="MA"/>
    <property type="match status" value="1"/>
</dbReference>
<evidence type="ECO:0000259" key="5">
    <source>
        <dbReference type="PROSITE" id="PS50111"/>
    </source>
</evidence>
<keyword evidence="4" id="KW-0472">Membrane</keyword>
<dbReference type="PROSITE" id="PS50885">
    <property type="entry name" value="HAMP"/>
    <property type="match status" value="1"/>
</dbReference>
<dbReference type="PRINTS" id="PR00260">
    <property type="entry name" value="CHEMTRNSDUCR"/>
</dbReference>
<evidence type="ECO:0000256" key="3">
    <source>
        <dbReference type="PROSITE-ProRule" id="PRU00284"/>
    </source>
</evidence>
<comment type="caution">
    <text evidence="7">The sequence shown here is derived from an EMBL/GenBank/DDBJ whole genome shotgun (WGS) entry which is preliminary data.</text>
</comment>
<dbReference type="GO" id="GO:0016020">
    <property type="term" value="C:membrane"/>
    <property type="evidence" value="ECO:0007669"/>
    <property type="project" value="InterPro"/>
</dbReference>
<gene>
    <name evidence="7" type="ORF">F7O84_00875</name>
</gene>
<dbReference type="SUPFAM" id="SSF58104">
    <property type="entry name" value="Methyl-accepting chemotaxis protein (MCP) signaling domain"/>
    <property type="match status" value="1"/>
</dbReference>
<evidence type="ECO:0000256" key="1">
    <source>
        <dbReference type="ARBA" id="ARBA00023224"/>
    </source>
</evidence>
<dbReference type="GO" id="GO:0007165">
    <property type="term" value="P:signal transduction"/>
    <property type="evidence" value="ECO:0007669"/>
    <property type="project" value="UniProtKB-KW"/>
</dbReference>
<dbReference type="Proteomes" id="UP000461768">
    <property type="component" value="Unassembled WGS sequence"/>
</dbReference>
<name>A0A7V7UDB0_9FIRM</name>
<dbReference type="Gene3D" id="1.10.8.500">
    <property type="entry name" value="HAMP domain in histidine kinase"/>
    <property type="match status" value="1"/>
</dbReference>
<dbReference type="EMBL" id="WAGX01000003">
    <property type="protein sequence ID" value="KAB1440417.1"/>
    <property type="molecule type" value="Genomic_DNA"/>
</dbReference>
<proteinExistence type="inferred from homology"/>
<keyword evidence="8" id="KW-1185">Reference proteome</keyword>
<dbReference type="GO" id="GO:0006935">
    <property type="term" value="P:chemotaxis"/>
    <property type="evidence" value="ECO:0007669"/>
    <property type="project" value="InterPro"/>
</dbReference>
<dbReference type="OrthoDB" id="9760371at2"/>
<keyword evidence="1 3" id="KW-0807">Transducer</keyword>
<feature type="transmembrane region" description="Helical" evidence="4">
    <location>
        <begin position="305"/>
        <end position="330"/>
    </location>
</feature>
<dbReference type="CDD" id="cd06225">
    <property type="entry name" value="HAMP"/>
    <property type="match status" value="1"/>
</dbReference>